<keyword evidence="13" id="KW-0966">Cell projection</keyword>
<dbReference type="GO" id="GO:0042597">
    <property type="term" value="C:periplasmic space"/>
    <property type="evidence" value="ECO:0007669"/>
    <property type="project" value="UniProtKB-SubCell"/>
</dbReference>
<evidence type="ECO:0000313" key="14">
    <source>
        <dbReference type="EMBL" id="TBM43144.1"/>
    </source>
</evidence>
<keyword evidence="13" id="KW-0969">Cilium</keyword>
<dbReference type="Pfam" id="PF10135">
    <property type="entry name" value="Rod-binding"/>
    <property type="match status" value="1"/>
</dbReference>
<keyword evidence="7" id="KW-1005">Bacterial flagellum biogenesis</keyword>
<dbReference type="GO" id="GO:0071555">
    <property type="term" value="P:cell wall organization"/>
    <property type="evidence" value="ECO:0007669"/>
    <property type="project" value="UniProtKB-KW"/>
</dbReference>
<dbReference type="Pfam" id="PF01832">
    <property type="entry name" value="Glucosaminidase"/>
    <property type="match status" value="1"/>
</dbReference>
<dbReference type="InterPro" id="IPR051056">
    <property type="entry name" value="Glycosyl_Hydrolase_73"/>
</dbReference>
<dbReference type="GO" id="GO:0071973">
    <property type="term" value="P:bacterial-type flagellum-dependent cell motility"/>
    <property type="evidence" value="ECO:0007669"/>
    <property type="project" value="TreeGrafter"/>
</dbReference>
<evidence type="ECO:0000256" key="6">
    <source>
        <dbReference type="ARBA" id="ARBA00022764"/>
    </source>
</evidence>
<comment type="similarity">
    <text evidence="4">In the C-terminal section; belongs to the glycosyl hydrolase 73 family.</text>
</comment>
<comment type="subcellular location">
    <subcellularLocation>
        <location evidence="2">Periplasm</location>
    </subcellularLocation>
</comment>
<evidence type="ECO:0000256" key="10">
    <source>
        <dbReference type="ARBA" id="ARBA00023316"/>
    </source>
</evidence>
<keyword evidence="8 13" id="KW-0378">Hydrolase</keyword>
<evidence type="ECO:0000256" key="9">
    <source>
        <dbReference type="ARBA" id="ARBA00023295"/>
    </source>
</evidence>
<dbReference type="PANTHER" id="PTHR33308:SF9">
    <property type="entry name" value="PEPTIDOGLYCAN HYDROLASE FLGJ"/>
    <property type="match status" value="1"/>
</dbReference>
<evidence type="ECO:0000313" key="13">
    <source>
        <dbReference type="EMBL" id="KAA1254101.1"/>
    </source>
</evidence>
<comment type="similarity">
    <text evidence="3">In the N-terminal section; belongs to the FlgJ family.</text>
</comment>
<dbReference type="EMBL" id="SISP01000011">
    <property type="protein sequence ID" value="TBM43144.1"/>
    <property type="molecule type" value="Genomic_DNA"/>
</dbReference>
<name>A0A0E4CAU3_VIBCL</name>
<dbReference type="SMART" id="SM00047">
    <property type="entry name" value="LYZ2"/>
    <property type="match status" value="1"/>
</dbReference>
<accession>A0A0E4CAU3</accession>
<dbReference type="FunFam" id="2.10.70.40:FF:000001">
    <property type="entry name" value="Flagellar assembly peptidoglycan hydrolase FlgJ"/>
    <property type="match status" value="1"/>
</dbReference>
<dbReference type="GO" id="GO:0016798">
    <property type="term" value="F:hydrolase activity, acting on glycosyl bonds"/>
    <property type="evidence" value="ECO:0007669"/>
    <property type="project" value="UniProtKB-KW"/>
</dbReference>
<comment type="caution">
    <text evidence="13">The sequence shown here is derived from an EMBL/GenBank/DDBJ whole genome shotgun (WGS) entry which is preliminary data.</text>
</comment>
<reference evidence="14 15" key="1">
    <citation type="submission" date="2019-02" db="EMBL/GenBank/DDBJ databases">
        <title>Genomic plasticity associated with the antimicrobial resistance in Vibrio cholerae.</title>
        <authorList>
            <person name="Verma J."/>
            <person name="Bag S."/>
            <person name="Saha B."/>
            <person name="Kumar P."/>
            <person name="Ghosh T.S."/>
            <person name="Dayal M."/>
            <person name="Senapati T."/>
            <person name="Mehra S."/>
            <person name="Dey P."/>
            <person name="Desigamani A."/>
            <person name="Kumar D."/>
            <person name="Rana P."/>
            <person name="Kumar B."/>
            <person name="Maiti T.K."/>
            <person name="Sharma N.C."/>
            <person name="Bhadra R.K."/>
            <person name="Mutreja A."/>
            <person name="Nair G.B."/>
            <person name="Ramamurthy T."/>
            <person name="Das B."/>
        </authorList>
    </citation>
    <scope>NUCLEOTIDE SEQUENCE [LARGE SCALE GENOMIC DNA]</scope>
    <source>
        <strain evidence="14 15">IDH06781</strain>
    </source>
</reference>
<keyword evidence="6" id="KW-0574">Periplasm</keyword>
<sequence>MINNPNDIGFIQDIAGLDKLRQKAVNGDENAGQSALTAAARQFESIFTSMMLKSMRDANSDFKSDLMSSQNEDLYRQMLDEQMASEFSSSGSLGLADMIVAQLSTGQTASEQKGEDGFQEAMRRVEHARKTASERSNEDLVAAVYPLRKTQAVQSTQFDSRHSFVTKLKPYADKAARMLGVDSSLLIAQAALETGWGQKMVKNARGNSNNLFNIKADRSWQGDKVATQTLEYHNNVPVVEKAAFRSYASFDESFNDYVRFLENNPRYTNALDHGGNSERFIHGIHRAGYATDPQYADKVLRVKAQIDQMNLL</sequence>
<evidence type="ECO:0000256" key="11">
    <source>
        <dbReference type="ARBA" id="ARBA00030835"/>
    </source>
</evidence>
<feature type="domain" description="Mannosyl-glycoprotein endo-beta-N-acetylglucosamidase-like" evidence="12">
    <location>
        <begin position="149"/>
        <end position="310"/>
    </location>
</feature>
<dbReference type="PRINTS" id="PR01002">
    <property type="entry name" value="FLGFLGJ"/>
</dbReference>
<dbReference type="AlphaFoldDB" id="A0A0E4CAU3"/>
<organism evidence="13 16">
    <name type="scientific">Vibrio cholerae</name>
    <dbReference type="NCBI Taxonomy" id="666"/>
    <lineage>
        <taxon>Bacteria</taxon>
        <taxon>Pseudomonadati</taxon>
        <taxon>Pseudomonadota</taxon>
        <taxon>Gammaproteobacteria</taxon>
        <taxon>Vibrionales</taxon>
        <taxon>Vibrionaceae</taxon>
        <taxon>Vibrio</taxon>
    </lineage>
</organism>
<protein>
    <recommendedName>
        <fullName evidence="5">Peptidoglycan hydrolase FlgJ</fullName>
    </recommendedName>
    <alternativeName>
        <fullName evidence="11">Muramidase FlgJ</fullName>
    </alternativeName>
</protein>
<evidence type="ECO:0000313" key="15">
    <source>
        <dbReference type="Proteomes" id="UP000294145"/>
    </source>
</evidence>
<dbReference type="NCBIfam" id="TIGR02541">
    <property type="entry name" value="flagell_FlgJ"/>
    <property type="match status" value="1"/>
</dbReference>
<proteinExistence type="inferred from homology"/>
<dbReference type="InterPro" id="IPR002901">
    <property type="entry name" value="MGlyc_endo_b_GlcNAc-like_dom"/>
</dbReference>
<dbReference type="PANTHER" id="PTHR33308">
    <property type="entry name" value="PEPTIDOGLYCAN HYDROLASE FLGJ"/>
    <property type="match status" value="1"/>
</dbReference>
<evidence type="ECO:0000313" key="16">
    <source>
        <dbReference type="Proteomes" id="UP000323225"/>
    </source>
</evidence>
<gene>
    <name evidence="13" type="primary">flgJ</name>
    <name evidence="14" type="ORF">EYB64_08520</name>
    <name evidence="13" type="ORF">F0M16_14500</name>
</gene>
<dbReference type="Gene3D" id="1.10.530.10">
    <property type="match status" value="1"/>
</dbReference>
<dbReference type="GeneID" id="69719180"/>
<dbReference type="GO" id="GO:0044780">
    <property type="term" value="P:bacterial-type flagellum assembly"/>
    <property type="evidence" value="ECO:0007669"/>
    <property type="project" value="InterPro"/>
</dbReference>
<keyword evidence="9 13" id="KW-0326">Glycosidase</keyword>
<evidence type="ECO:0000256" key="8">
    <source>
        <dbReference type="ARBA" id="ARBA00022801"/>
    </source>
</evidence>
<reference evidence="13 16" key="2">
    <citation type="submission" date="2019-09" db="EMBL/GenBank/DDBJ databases">
        <authorList>
            <person name="Kritzky A."/>
            <person name="Schelkanova E.Y."/>
            <person name="Alkhova Z.V."/>
            <person name="Smirnova N.I."/>
        </authorList>
    </citation>
    <scope>NUCLEOTIDE SEQUENCE [LARGE SCALE GENOMIC DNA]</scope>
    <source>
        <strain evidence="13 16">M1526</strain>
    </source>
</reference>
<dbReference type="EMBL" id="VUAA01000015">
    <property type="protein sequence ID" value="KAA1254101.1"/>
    <property type="molecule type" value="Genomic_DNA"/>
</dbReference>
<dbReference type="Gene3D" id="2.10.70.40">
    <property type="entry name" value="peptidoglycan hydrolase"/>
    <property type="match status" value="1"/>
</dbReference>
<evidence type="ECO:0000256" key="5">
    <source>
        <dbReference type="ARBA" id="ARBA00013433"/>
    </source>
</evidence>
<evidence type="ECO:0000259" key="12">
    <source>
        <dbReference type="SMART" id="SM00047"/>
    </source>
</evidence>
<keyword evidence="10" id="KW-0961">Cell wall biogenesis/degradation</keyword>
<dbReference type="InterPro" id="IPR013377">
    <property type="entry name" value="FlgJ"/>
</dbReference>
<dbReference type="GO" id="GO:0004040">
    <property type="term" value="F:amidase activity"/>
    <property type="evidence" value="ECO:0007669"/>
    <property type="project" value="InterPro"/>
</dbReference>
<evidence type="ECO:0000256" key="7">
    <source>
        <dbReference type="ARBA" id="ARBA00022795"/>
    </source>
</evidence>
<comment type="function">
    <text evidence="1">Flagellum-specific muramidase which hydrolyzes the peptidoglycan layer to assemble the rod structure in the periplasmic space.</text>
</comment>
<evidence type="ECO:0000256" key="1">
    <source>
        <dbReference type="ARBA" id="ARBA00002954"/>
    </source>
</evidence>
<evidence type="ECO:0000256" key="2">
    <source>
        <dbReference type="ARBA" id="ARBA00004418"/>
    </source>
</evidence>
<dbReference type="Proteomes" id="UP000323225">
    <property type="component" value="Unassembled WGS sequence"/>
</dbReference>
<dbReference type="Proteomes" id="UP000294145">
    <property type="component" value="Unassembled WGS sequence"/>
</dbReference>
<dbReference type="InterPro" id="IPR019301">
    <property type="entry name" value="Flagellar_prot_FlgJ_N"/>
</dbReference>
<dbReference type="RefSeq" id="WP_000609502.1">
    <property type="nucleotide sequence ID" value="NZ_AP024967.1"/>
</dbReference>
<keyword evidence="13" id="KW-0282">Flagellum</keyword>
<evidence type="ECO:0000256" key="4">
    <source>
        <dbReference type="ARBA" id="ARBA00007974"/>
    </source>
</evidence>
<evidence type="ECO:0000256" key="3">
    <source>
        <dbReference type="ARBA" id="ARBA00006880"/>
    </source>
</evidence>